<dbReference type="EnsemblProtists" id="HpaT802835">
    <property type="protein sequence ID" value="HpaP802835"/>
    <property type="gene ID" value="HpaG802835"/>
</dbReference>
<evidence type="ECO:0000313" key="2">
    <source>
        <dbReference type="EnsemblProtists" id="HpaP802835"/>
    </source>
</evidence>
<feature type="compositionally biased region" description="Low complexity" evidence="1">
    <location>
        <begin position="1"/>
        <end position="13"/>
    </location>
</feature>
<dbReference type="STRING" id="559515.M4B976"/>
<dbReference type="eggNOG" id="ENOG502RI09">
    <property type="taxonomic scope" value="Eukaryota"/>
</dbReference>
<reference evidence="3" key="1">
    <citation type="journal article" date="2010" name="Science">
        <title>Signatures of adaptation to obligate biotrophy in the Hyaloperonospora arabidopsidis genome.</title>
        <authorList>
            <person name="Baxter L."/>
            <person name="Tripathy S."/>
            <person name="Ishaque N."/>
            <person name="Boot N."/>
            <person name="Cabral A."/>
            <person name="Kemen E."/>
            <person name="Thines M."/>
            <person name="Ah-Fong A."/>
            <person name="Anderson R."/>
            <person name="Badejoko W."/>
            <person name="Bittner-Eddy P."/>
            <person name="Boore J.L."/>
            <person name="Chibucos M.C."/>
            <person name="Coates M."/>
            <person name="Dehal P."/>
            <person name="Delehaunty K."/>
            <person name="Dong S."/>
            <person name="Downton P."/>
            <person name="Dumas B."/>
            <person name="Fabro G."/>
            <person name="Fronick C."/>
            <person name="Fuerstenberg S.I."/>
            <person name="Fulton L."/>
            <person name="Gaulin E."/>
            <person name="Govers F."/>
            <person name="Hughes L."/>
            <person name="Humphray S."/>
            <person name="Jiang R.H."/>
            <person name="Judelson H."/>
            <person name="Kamoun S."/>
            <person name="Kyung K."/>
            <person name="Meijer H."/>
            <person name="Minx P."/>
            <person name="Morris P."/>
            <person name="Nelson J."/>
            <person name="Phuntumart V."/>
            <person name="Qutob D."/>
            <person name="Rehmany A."/>
            <person name="Rougon-Cardoso A."/>
            <person name="Ryden P."/>
            <person name="Torto-Alalibo T."/>
            <person name="Studholme D."/>
            <person name="Wang Y."/>
            <person name="Win J."/>
            <person name="Wood J."/>
            <person name="Clifton S.W."/>
            <person name="Rogers J."/>
            <person name="Van den Ackerveken G."/>
            <person name="Jones J.D."/>
            <person name="McDowell J.M."/>
            <person name="Beynon J."/>
            <person name="Tyler B.M."/>
        </authorList>
    </citation>
    <scope>NUCLEOTIDE SEQUENCE [LARGE SCALE GENOMIC DNA]</scope>
    <source>
        <strain evidence="3">Emoy2</strain>
    </source>
</reference>
<reference evidence="2" key="2">
    <citation type="submission" date="2015-06" db="UniProtKB">
        <authorList>
            <consortium name="EnsemblProtists"/>
        </authorList>
    </citation>
    <scope>IDENTIFICATION</scope>
    <source>
        <strain evidence="2">Emoy2</strain>
    </source>
</reference>
<proteinExistence type="predicted"/>
<feature type="region of interest" description="Disordered" evidence="1">
    <location>
        <begin position="1"/>
        <end position="25"/>
    </location>
</feature>
<evidence type="ECO:0000313" key="3">
    <source>
        <dbReference type="Proteomes" id="UP000011713"/>
    </source>
</evidence>
<dbReference type="HOGENOM" id="CLU_012449_0_0_1"/>
<evidence type="ECO:0000256" key="1">
    <source>
        <dbReference type="SAM" id="MobiDB-lite"/>
    </source>
</evidence>
<dbReference type="VEuPathDB" id="FungiDB:HpaG802835"/>
<keyword evidence="3" id="KW-1185">Reference proteome</keyword>
<dbReference type="Proteomes" id="UP000011713">
    <property type="component" value="Unassembled WGS sequence"/>
</dbReference>
<dbReference type="EMBL" id="JH598009">
    <property type="status" value="NOT_ANNOTATED_CDS"/>
    <property type="molecule type" value="Genomic_DNA"/>
</dbReference>
<dbReference type="OMA" id="RHLHWNR"/>
<organism evidence="2 3">
    <name type="scientific">Hyaloperonospora arabidopsidis (strain Emoy2)</name>
    <name type="common">Downy mildew agent</name>
    <name type="synonym">Peronospora arabidopsidis</name>
    <dbReference type="NCBI Taxonomy" id="559515"/>
    <lineage>
        <taxon>Eukaryota</taxon>
        <taxon>Sar</taxon>
        <taxon>Stramenopiles</taxon>
        <taxon>Oomycota</taxon>
        <taxon>Peronosporomycetes</taxon>
        <taxon>Peronosporales</taxon>
        <taxon>Peronosporaceae</taxon>
        <taxon>Hyaloperonospora</taxon>
    </lineage>
</organism>
<dbReference type="InParanoid" id="M4B976"/>
<dbReference type="AlphaFoldDB" id="M4B976"/>
<protein>
    <submittedName>
        <fullName evidence="2">Uncharacterized protein</fullName>
    </submittedName>
</protein>
<name>M4B976_HYAAE</name>
<sequence length="912" mass="101170">MTTTSSTRDAAASGPLSRPAVPSPPVSEADLYVLRTFAVLLCSRCQFLEFPGCDVHGSLYTQQLIEPDGKLQAKCPSCSAATNNARPFRDGCRRCKAPTTVSMWCCSLQEVQQAMKAFPVMTEAIAHTVLLCERCLSAIFPRDRDILTLRTELEPLTAVATGMALNVANFQLSMPHVDGCCRRQMPLQAVAVQLPKSELKFAVERMERCPITPRLTSSPQYRPRPVEIITQQNHLHQAAIRLLSTVIDTFDSDSATAARPLRQMEPLALFSEWSPPRQLSEEKVFPKTVTSSSEFDELHVASKILESDSGYWRSVSKPDESALRSAEWIVCQFSSAVTLSSIELKWRAGFLPDYFSLSVSRGGVAYDTVAVVVITKHESRILVPKEASFDSAYTPTGVVLRNVQRWLYDAAISSSSEVRDLALQALQSLLLASGSLCGLLQLATCLLLNTRVGSTTATAGIDKQTWNQLDMLSEDGQSSAHLFVQKLAASIQRIVIGGHSQVESLDKCYVEQLFSLRREIYGSERELSNEQFGLNSIERRSQAEESTGEQEFDPMQLEEPYSMEVCPELFAISHRLLTGVLARWLSIPQQEQVSACSKKQVGVENDEGVANENDGEDYNFQDLYDALASSFGRFRVVLENQGSQSGIDSSRGEVNRVCSDNSKFSPDRLCVAVLEIITTNLRRLVLSRINPIEIGITPSLLHNGDDCLSAPPALNPIMALLEQLISLGTKRSDAFFPVSLKAAVAMEVGTDAFHPSAHQRTKVLALCMGKGATLEVQVRWPVRERDQEDPRYERLILMLQLECIKLRFRHAVRGSWHFFMHLVIDMPSVQDTGNVLTQHFASCIQRAGFSSWQVAAGAQELPINLQRHLHWNRVENMSQHSGAGWIRVYPAGVAAYDEVLAVVDEYLAKHAE</sequence>
<accession>M4B976</accession>